<name>A0AA40K8P7_9PEZI</name>
<dbReference type="InterPro" id="IPR025444">
    <property type="entry name" value="Monooxy_af470"/>
</dbReference>
<organism evidence="3 4">
    <name type="scientific">Schizothecium vesticola</name>
    <dbReference type="NCBI Taxonomy" id="314040"/>
    <lineage>
        <taxon>Eukaryota</taxon>
        <taxon>Fungi</taxon>
        <taxon>Dikarya</taxon>
        <taxon>Ascomycota</taxon>
        <taxon>Pezizomycotina</taxon>
        <taxon>Sordariomycetes</taxon>
        <taxon>Sordariomycetidae</taxon>
        <taxon>Sordariales</taxon>
        <taxon>Schizotheciaceae</taxon>
        <taxon>Schizothecium</taxon>
    </lineage>
</organism>
<keyword evidence="4" id="KW-1185">Reference proteome</keyword>
<dbReference type="AlphaFoldDB" id="A0AA40K8P7"/>
<accession>A0AA40K8P7</accession>
<proteinExistence type="predicted"/>
<feature type="transmembrane region" description="Helical" evidence="2">
    <location>
        <begin position="7"/>
        <end position="28"/>
    </location>
</feature>
<gene>
    <name evidence="3" type="ORF">B0T18DRAFT_428167</name>
</gene>
<feature type="region of interest" description="Disordered" evidence="1">
    <location>
        <begin position="234"/>
        <end position="263"/>
    </location>
</feature>
<comment type="caution">
    <text evidence="3">The sequence shown here is derived from an EMBL/GenBank/DDBJ whole genome shotgun (WGS) entry which is preliminary data.</text>
</comment>
<dbReference type="Pfam" id="PF13826">
    <property type="entry name" value="Monooxy_af470-like"/>
    <property type="match status" value="1"/>
</dbReference>
<evidence type="ECO:0000313" key="4">
    <source>
        <dbReference type="Proteomes" id="UP001172155"/>
    </source>
</evidence>
<keyword evidence="2" id="KW-0472">Membrane</keyword>
<reference evidence="3" key="1">
    <citation type="submission" date="2023-06" db="EMBL/GenBank/DDBJ databases">
        <title>Genome-scale phylogeny and comparative genomics of the fungal order Sordariales.</title>
        <authorList>
            <consortium name="Lawrence Berkeley National Laboratory"/>
            <person name="Hensen N."/>
            <person name="Bonometti L."/>
            <person name="Westerberg I."/>
            <person name="Brannstrom I.O."/>
            <person name="Guillou S."/>
            <person name="Cros-Aarteil S."/>
            <person name="Calhoun S."/>
            <person name="Haridas S."/>
            <person name="Kuo A."/>
            <person name="Mondo S."/>
            <person name="Pangilinan J."/>
            <person name="Riley R."/>
            <person name="LaButti K."/>
            <person name="Andreopoulos B."/>
            <person name="Lipzen A."/>
            <person name="Chen C."/>
            <person name="Yanf M."/>
            <person name="Daum C."/>
            <person name="Ng V."/>
            <person name="Clum A."/>
            <person name="Steindorff A."/>
            <person name="Ohm R."/>
            <person name="Martin F."/>
            <person name="Silar P."/>
            <person name="Natvig D."/>
            <person name="Lalanne C."/>
            <person name="Gautier V."/>
            <person name="Ament-velasquez S.L."/>
            <person name="Kruys A."/>
            <person name="Hutchinson M.I."/>
            <person name="Powell A.J."/>
            <person name="Barry K."/>
            <person name="Miller A.N."/>
            <person name="Grigoriev I.V."/>
            <person name="Debuchy R."/>
            <person name="Gladieux P."/>
            <person name="Thoren M.H."/>
            <person name="Johannesson H."/>
        </authorList>
    </citation>
    <scope>NUCLEOTIDE SEQUENCE</scope>
    <source>
        <strain evidence="3">SMH3187-1</strain>
    </source>
</reference>
<evidence type="ECO:0008006" key="5">
    <source>
        <dbReference type="Google" id="ProtNLM"/>
    </source>
</evidence>
<keyword evidence="2" id="KW-1133">Transmembrane helix</keyword>
<protein>
    <recommendedName>
        <fullName evidence="5">Monooxygenase</fullName>
    </recommendedName>
</protein>
<dbReference type="InterPro" id="IPR011008">
    <property type="entry name" value="Dimeric_a/b-barrel"/>
</dbReference>
<dbReference type="Proteomes" id="UP001172155">
    <property type="component" value="Unassembled WGS sequence"/>
</dbReference>
<evidence type="ECO:0000313" key="3">
    <source>
        <dbReference type="EMBL" id="KAK0750163.1"/>
    </source>
</evidence>
<dbReference type="EMBL" id="JAUKUD010000003">
    <property type="protein sequence ID" value="KAK0750163.1"/>
    <property type="molecule type" value="Genomic_DNA"/>
</dbReference>
<evidence type="ECO:0000256" key="2">
    <source>
        <dbReference type="SAM" id="Phobius"/>
    </source>
</evidence>
<evidence type="ECO:0000256" key="1">
    <source>
        <dbReference type="SAM" id="MobiDB-lite"/>
    </source>
</evidence>
<feature type="compositionally biased region" description="Basic and acidic residues" evidence="1">
    <location>
        <begin position="254"/>
        <end position="263"/>
    </location>
</feature>
<sequence>MWVLRNNFSIGTWIVLGSVLQGVASLLLPRRYALAPAVGLLSFRLLRTGLMCLGLVPNPHMDEVFLGKLTGLIPGRDGSPPKHGSDQEVAVMILATRSNHPLGIFAPGYNELSTLFGKLLIELHKNAEETGFLGNTAWLNATEQYNTNQLMVLVYFRSREELEAFAHGPSHRRAWDWWNSITATHPHLSIMHEVYHAPAGHWENIWVNNHLSGIAATVARMDGPDGQRLRPLFDAGRGPLRTHLGRLGSGDGGENEKYGEAKY</sequence>
<dbReference type="SUPFAM" id="SSF54909">
    <property type="entry name" value="Dimeric alpha+beta barrel"/>
    <property type="match status" value="1"/>
</dbReference>
<keyword evidence="2" id="KW-0812">Transmembrane</keyword>